<protein>
    <submittedName>
        <fullName evidence="1">Cell division protein ZapA</fullName>
    </submittedName>
</protein>
<keyword evidence="1" id="KW-0132">Cell division</keyword>
<dbReference type="Proteomes" id="UP000784880">
    <property type="component" value="Unassembled WGS sequence"/>
</dbReference>
<dbReference type="PANTHER" id="PTHR34981:SF1">
    <property type="entry name" value="CELL DIVISION PROTEIN ZAPA"/>
    <property type="match status" value="1"/>
</dbReference>
<gene>
    <name evidence="1" type="primary">zapA</name>
    <name evidence="1" type="ORF">KS419_21400</name>
</gene>
<keyword evidence="2" id="KW-1185">Reference proteome</keyword>
<accession>A0ABS6JLN3</accession>
<dbReference type="PANTHER" id="PTHR34981">
    <property type="entry name" value="CELL DIVISION PROTEIN ZAPA"/>
    <property type="match status" value="1"/>
</dbReference>
<dbReference type="GO" id="GO:0051301">
    <property type="term" value="P:cell division"/>
    <property type="evidence" value="ECO:0007669"/>
    <property type="project" value="UniProtKB-KW"/>
</dbReference>
<comment type="caution">
    <text evidence="1">The sequence shown here is derived from an EMBL/GenBank/DDBJ whole genome shotgun (WGS) entry which is preliminary data.</text>
</comment>
<dbReference type="EMBL" id="JAHQCS010000172">
    <property type="protein sequence ID" value="MBU9714300.1"/>
    <property type="molecule type" value="Genomic_DNA"/>
</dbReference>
<evidence type="ECO:0000313" key="1">
    <source>
        <dbReference type="EMBL" id="MBU9714300.1"/>
    </source>
</evidence>
<organism evidence="1 2">
    <name type="scientific">Evansella tamaricis</name>
    <dbReference type="NCBI Taxonomy" id="2069301"/>
    <lineage>
        <taxon>Bacteria</taxon>
        <taxon>Bacillati</taxon>
        <taxon>Bacillota</taxon>
        <taxon>Bacilli</taxon>
        <taxon>Bacillales</taxon>
        <taxon>Bacillaceae</taxon>
        <taxon>Evansella</taxon>
    </lineage>
</organism>
<proteinExistence type="predicted"/>
<keyword evidence="1" id="KW-0131">Cell cycle</keyword>
<dbReference type="Pfam" id="PF05164">
    <property type="entry name" value="ZapA"/>
    <property type="match status" value="1"/>
</dbReference>
<dbReference type="NCBIfam" id="NF010724">
    <property type="entry name" value="PRK14126.1"/>
    <property type="match status" value="1"/>
</dbReference>
<sequence>MEEGRGKSRTVVSIYGQQYTIVGTENPEHVKRVAKFVDKKMREVKGNNPYLDTNKIAVLTAVNIGNDYLALLKKLENEKKDEDL</sequence>
<evidence type="ECO:0000313" key="2">
    <source>
        <dbReference type="Proteomes" id="UP000784880"/>
    </source>
</evidence>
<name>A0ABS6JLN3_9BACI</name>
<dbReference type="InterPro" id="IPR007838">
    <property type="entry name" value="Cell_div_ZapA-like"/>
</dbReference>
<reference evidence="1 2" key="1">
    <citation type="submission" date="2021-06" db="EMBL/GenBank/DDBJ databases">
        <title>Bacillus sp. RD4P76, an endophyte from a halophyte.</title>
        <authorList>
            <person name="Sun J.-Q."/>
        </authorList>
    </citation>
    <scope>NUCLEOTIDE SEQUENCE [LARGE SCALE GENOMIC DNA]</scope>
    <source>
        <strain evidence="1 2">CGMCC 1.15917</strain>
    </source>
</reference>